<protein>
    <submittedName>
        <fullName evidence="1">Uncharacterized protein</fullName>
    </submittedName>
</protein>
<gene>
    <name evidence="1" type="ORF">WJX84_010485</name>
</gene>
<dbReference type="Proteomes" id="UP001485043">
    <property type="component" value="Unassembled WGS sequence"/>
</dbReference>
<proteinExistence type="predicted"/>
<evidence type="ECO:0000313" key="2">
    <source>
        <dbReference type="Proteomes" id="UP001485043"/>
    </source>
</evidence>
<name>A0AAW1SZY7_9CHLO</name>
<organism evidence="1 2">
    <name type="scientific">Apatococcus fuscideae</name>
    <dbReference type="NCBI Taxonomy" id="2026836"/>
    <lineage>
        <taxon>Eukaryota</taxon>
        <taxon>Viridiplantae</taxon>
        <taxon>Chlorophyta</taxon>
        <taxon>core chlorophytes</taxon>
        <taxon>Trebouxiophyceae</taxon>
        <taxon>Chlorellales</taxon>
        <taxon>Chlorellaceae</taxon>
        <taxon>Apatococcus</taxon>
    </lineage>
</organism>
<keyword evidence="2" id="KW-1185">Reference proteome</keyword>
<dbReference type="AlphaFoldDB" id="A0AAW1SZY7"/>
<accession>A0AAW1SZY7</accession>
<comment type="caution">
    <text evidence="1">The sequence shown here is derived from an EMBL/GenBank/DDBJ whole genome shotgun (WGS) entry which is preliminary data.</text>
</comment>
<evidence type="ECO:0000313" key="1">
    <source>
        <dbReference type="EMBL" id="KAK9862059.1"/>
    </source>
</evidence>
<reference evidence="1 2" key="1">
    <citation type="journal article" date="2024" name="Nat. Commun.">
        <title>Phylogenomics reveals the evolutionary origins of lichenization in chlorophyte algae.</title>
        <authorList>
            <person name="Puginier C."/>
            <person name="Libourel C."/>
            <person name="Otte J."/>
            <person name="Skaloud P."/>
            <person name="Haon M."/>
            <person name="Grisel S."/>
            <person name="Petersen M."/>
            <person name="Berrin J.G."/>
            <person name="Delaux P.M."/>
            <person name="Dal Grande F."/>
            <person name="Keller J."/>
        </authorList>
    </citation>
    <scope>NUCLEOTIDE SEQUENCE [LARGE SCALE GENOMIC DNA]</scope>
    <source>
        <strain evidence="1 2">SAG 2523</strain>
    </source>
</reference>
<sequence>MAGQLSNIESQAITLEQLHTDVMTGSLAADDQSAGSSTMQRSFVALLTVASHSNTGRLALDQPGSASGRQLILSAHMEAGGVRASFATAP</sequence>
<dbReference type="EMBL" id="JALJOV010000662">
    <property type="protein sequence ID" value="KAK9862059.1"/>
    <property type="molecule type" value="Genomic_DNA"/>
</dbReference>